<keyword evidence="9" id="KW-0175">Coiled coil</keyword>
<dbReference type="GO" id="GO:1990316">
    <property type="term" value="C:Atg1/ULK1 kinase complex"/>
    <property type="evidence" value="ECO:0007669"/>
    <property type="project" value="TreeGrafter"/>
</dbReference>
<dbReference type="GO" id="GO:0000045">
    <property type="term" value="P:autophagosome assembly"/>
    <property type="evidence" value="ECO:0007669"/>
    <property type="project" value="InterPro"/>
</dbReference>
<comment type="subcellular location">
    <subcellularLocation>
        <location evidence="4">Cytoplasm</location>
        <location evidence="4">Cytosol</location>
    </subcellularLocation>
    <subcellularLocation>
        <location evidence="3">Lysosome</location>
    </subcellularLocation>
    <subcellularLocation>
        <location evidence="1">Nucleus</location>
    </subcellularLocation>
    <subcellularLocation>
        <location evidence="2">Preautophagosomal structure</location>
    </subcellularLocation>
</comment>
<dbReference type="GO" id="GO:0005764">
    <property type="term" value="C:lysosome"/>
    <property type="evidence" value="ECO:0007669"/>
    <property type="project" value="UniProtKB-SubCell"/>
</dbReference>
<protein>
    <recommendedName>
        <fullName evidence="15">RB1-inducible coiled-coil protein 1</fullName>
    </recommendedName>
    <alternativeName>
        <fullName evidence="16">FAK family kinase-interacting protein of 200 kDa</fullName>
    </alternativeName>
</protein>
<evidence type="ECO:0000256" key="13">
    <source>
        <dbReference type="ARBA" id="ARBA00023306"/>
    </source>
</evidence>
<dbReference type="GO" id="GO:0034517">
    <property type="term" value="P:ribophagy"/>
    <property type="evidence" value="ECO:0007669"/>
    <property type="project" value="TreeGrafter"/>
</dbReference>
<dbReference type="GO" id="GO:0005829">
    <property type="term" value="C:cytosol"/>
    <property type="evidence" value="ECO:0007669"/>
    <property type="project" value="UniProtKB-SubCell"/>
</dbReference>
<dbReference type="GO" id="GO:0019901">
    <property type="term" value="F:protein kinase binding"/>
    <property type="evidence" value="ECO:0007669"/>
    <property type="project" value="UniProtKB-ARBA"/>
</dbReference>
<keyword evidence="6" id="KW-0597">Phosphoprotein</keyword>
<dbReference type="GO" id="GO:0000422">
    <property type="term" value="P:autophagy of mitochondrion"/>
    <property type="evidence" value="ECO:0007669"/>
    <property type="project" value="TreeGrafter"/>
</dbReference>
<dbReference type="Proteomes" id="UP000198287">
    <property type="component" value="Unassembled WGS sequence"/>
</dbReference>
<dbReference type="Gene3D" id="3.10.20.90">
    <property type="entry name" value="Phosphatidylinositol 3-kinase Catalytic Subunit, Chain A, domain 1"/>
    <property type="match status" value="1"/>
</dbReference>
<evidence type="ECO:0000256" key="16">
    <source>
        <dbReference type="ARBA" id="ARBA00080154"/>
    </source>
</evidence>
<evidence type="ECO:0000256" key="5">
    <source>
        <dbReference type="ARBA" id="ARBA00022490"/>
    </source>
</evidence>
<dbReference type="GO" id="GO:0034045">
    <property type="term" value="C:phagophore assembly site membrane"/>
    <property type="evidence" value="ECO:0007669"/>
    <property type="project" value="TreeGrafter"/>
</dbReference>
<comment type="function">
    <text evidence="14">Involved in autophagy. Regulates early events but also late events of autophagosome formation through direct interaction with Atg16L1. Required for the formation of the autophagosome-like double-membrane structure that surrounds the Salmonella-containing vacuole (SCV) during S.typhimurium infection and subsequent xenophagy. Involved in repair of DNA damage caused by ionizing radiation, which subsequently improves cell survival by decreasing apoptosis. Inhibits PTK2/FAK1 and PTK2B/PYK2 kinase activity, affecting their downstream signaling pathways. Plays a role as a modulator of TGF-beta-signaling by restricting substrate specificity of RNF111. Functions as a DNA-binding transcription factor. Is a potent regulator of the RB1 pathway through induction of RB1 expression. Plays a crucial role in muscular differentiation. Plays an indispensable role in fetal hematopoiesis and in the regulation of neuronal homeostasis.</text>
</comment>
<dbReference type="STRING" id="158441.A0A226EWU8"/>
<dbReference type="PANTHER" id="PTHR13222:SF1">
    <property type="entry name" value="RB1-INDUCIBLE COILED-COIL PROTEIN 1"/>
    <property type="match status" value="1"/>
</dbReference>
<evidence type="ECO:0000256" key="15">
    <source>
        <dbReference type="ARBA" id="ARBA00069790"/>
    </source>
</evidence>
<keyword evidence="18" id="KW-1185">Reference proteome</keyword>
<dbReference type="OrthoDB" id="447953at2759"/>
<dbReference type="FunFam" id="3.10.20.90:FF:000049">
    <property type="entry name" value="RB1-inducible coiled-coil protein 1 isoform X1"/>
    <property type="match status" value="1"/>
</dbReference>
<dbReference type="GO" id="GO:0061723">
    <property type="term" value="P:glycophagy"/>
    <property type="evidence" value="ECO:0007669"/>
    <property type="project" value="TreeGrafter"/>
</dbReference>
<evidence type="ECO:0000256" key="8">
    <source>
        <dbReference type="ARBA" id="ARBA00023015"/>
    </source>
</evidence>
<evidence type="ECO:0000256" key="3">
    <source>
        <dbReference type="ARBA" id="ARBA00004371"/>
    </source>
</evidence>
<dbReference type="InterPro" id="IPR040040">
    <property type="entry name" value="ATG11"/>
</dbReference>
<evidence type="ECO:0000313" key="17">
    <source>
        <dbReference type="EMBL" id="OXA62083.1"/>
    </source>
</evidence>
<dbReference type="GO" id="GO:0008285">
    <property type="term" value="P:negative regulation of cell population proliferation"/>
    <property type="evidence" value="ECO:0007669"/>
    <property type="project" value="UniProtKB-ARBA"/>
</dbReference>
<evidence type="ECO:0000256" key="6">
    <source>
        <dbReference type="ARBA" id="ARBA00022553"/>
    </source>
</evidence>
<evidence type="ECO:0000256" key="10">
    <source>
        <dbReference type="ARBA" id="ARBA00023163"/>
    </source>
</evidence>
<evidence type="ECO:0000256" key="2">
    <source>
        <dbReference type="ARBA" id="ARBA00004329"/>
    </source>
</evidence>
<keyword evidence="5" id="KW-0963">Cytoplasm</keyword>
<dbReference type="AlphaFoldDB" id="A0A226EWU8"/>
<evidence type="ECO:0000256" key="12">
    <source>
        <dbReference type="ARBA" id="ARBA00023242"/>
    </source>
</evidence>
<evidence type="ECO:0000256" key="11">
    <source>
        <dbReference type="ARBA" id="ARBA00023228"/>
    </source>
</evidence>
<evidence type="ECO:0000256" key="9">
    <source>
        <dbReference type="ARBA" id="ARBA00023054"/>
    </source>
</evidence>
<dbReference type="GO" id="GO:0031090">
    <property type="term" value="C:organelle membrane"/>
    <property type="evidence" value="ECO:0007669"/>
    <property type="project" value="UniProtKB-ARBA"/>
</dbReference>
<proteinExistence type="predicted"/>
<organism evidence="17 18">
    <name type="scientific">Folsomia candida</name>
    <name type="common">Springtail</name>
    <dbReference type="NCBI Taxonomy" id="158441"/>
    <lineage>
        <taxon>Eukaryota</taxon>
        <taxon>Metazoa</taxon>
        <taxon>Ecdysozoa</taxon>
        <taxon>Arthropoda</taxon>
        <taxon>Hexapoda</taxon>
        <taxon>Collembola</taxon>
        <taxon>Entomobryomorpha</taxon>
        <taxon>Isotomoidea</taxon>
        <taxon>Isotomidae</taxon>
        <taxon>Proisotominae</taxon>
        <taxon>Folsomia</taxon>
    </lineage>
</organism>
<keyword evidence="13" id="KW-0131">Cell cycle</keyword>
<dbReference type="CDD" id="cd17060">
    <property type="entry name" value="Ubl_RB1CC1"/>
    <property type="match status" value="1"/>
</dbReference>
<evidence type="ECO:0000256" key="14">
    <source>
        <dbReference type="ARBA" id="ARBA00053494"/>
    </source>
</evidence>
<dbReference type="GO" id="GO:0005634">
    <property type="term" value="C:nucleus"/>
    <property type="evidence" value="ECO:0007669"/>
    <property type="project" value="UniProtKB-SubCell"/>
</dbReference>
<dbReference type="GO" id="GO:0060090">
    <property type="term" value="F:molecular adaptor activity"/>
    <property type="evidence" value="ECO:0007669"/>
    <property type="project" value="TreeGrafter"/>
</dbReference>
<dbReference type="EMBL" id="LNIX01000001">
    <property type="protein sequence ID" value="OXA62083.1"/>
    <property type="molecule type" value="Genomic_DNA"/>
</dbReference>
<keyword evidence="10" id="KW-0804">Transcription</keyword>
<keyword evidence="11" id="KW-0458">Lysosome</keyword>
<keyword evidence="12" id="KW-0539">Nucleus</keyword>
<sequence>MLYVFQVDTGTMLTFDMNLALETVGTLQTAIATTQEIPPNSQVLLISGGVPLVTDSRVCNYPAGTDTNPIFLFNKLNIEQNIISLVSWQPVSVPENLLQFDELPTGNLNYGTFHSYATKAGSIMKVSKEILASSERLIHDQYLQHLGWGAVVANLEDIVSVFKKRVEKFENDFWKEFDIGEGGLELDVVEGLPTTIESLATISMPTELSTNSSNLLQWLNTTTTNSSSLILSLPSQYAKTMEVLDKSVIEGLLKDSTSTISKSTLPSMKQIKGLSHRLYSLDQLLLASRSTIGDSTTLCASLLATTQRATSLADNNILPTLSESHLKQLHAMVENLLKIQDINKRCSKAKEELLGNLNTRLKWVIFVQKQISELNLKLSVYSEALRKFKNLKSVIKQVGFFSCHGNFLIIS</sequence>
<evidence type="ECO:0000256" key="7">
    <source>
        <dbReference type="ARBA" id="ARBA00023006"/>
    </source>
</evidence>
<dbReference type="PANTHER" id="PTHR13222">
    <property type="entry name" value="RB1-INDUCIBLE COILED-COIL"/>
    <property type="match status" value="1"/>
</dbReference>
<evidence type="ECO:0000256" key="1">
    <source>
        <dbReference type="ARBA" id="ARBA00004123"/>
    </source>
</evidence>
<keyword evidence="8" id="KW-0805">Transcription regulation</keyword>
<dbReference type="GO" id="GO:0061709">
    <property type="term" value="P:reticulophagy"/>
    <property type="evidence" value="ECO:0007669"/>
    <property type="project" value="TreeGrafter"/>
</dbReference>
<accession>A0A226EWU8</accession>
<dbReference type="OMA" id="CAYLQTR"/>
<comment type="caution">
    <text evidence="17">The sequence shown here is derived from an EMBL/GenBank/DDBJ whole genome shotgun (WGS) entry which is preliminary data.</text>
</comment>
<dbReference type="GO" id="GO:0034727">
    <property type="term" value="P:piecemeal microautophagy of the nucleus"/>
    <property type="evidence" value="ECO:0007669"/>
    <property type="project" value="TreeGrafter"/>
</dbReference>
<evidence type="ECO:0000256" key="4">
    <source>
        <dbReference type="ARBA" id="ARBA00004514"/>
    </source>
</evidence>
<gene>
    <name evidence="17" type="ORF">Fcan01_02277</name>
</gene>
<name>A0A226EWU8_FOLCA</name>
<keyword evidence="7" id="KW-0072">Autophagy</keyword>
<evidence type="ECO:0000313" key="18">
    <source>
        <dbReference type="Proteomes" id="UP000198287"/>
    </source>
</evidence>
<reference evidence="17 18" key="1">
    <citation type="submission" date="2015-12" db="EMBL/GenBank/DDBJ databases">
        <title>The genome of Folsomia candida.</title>
        <authorList>
            <person name="Faddeeva A."/>
            <person name="Derks M.F."/>
            <person name="Anvar Y."/>
            <person name="Smit S."/>
            <person name="Van Straalen N."/>
            <person name="Roelofs D."/>
        </authorList>
    </citation>
    <scope>NUCLEOTIDE SEQUENCE [LARGE SCALE GENOMIC DNA]</scope>
    <source>
        <strain evidence="17 18">VU population</strain>
        <tissue evidence="17">Whole body</tissue>
    </source>
</reference>